<accession>A0A8J5WP67</accession>
<sequence length="94" mass="10694">MQTQGRVSLEQEIMHFCPASGASIRVGCGVSQHIHKSTLFSTDEQDYHKQQQPEMGRRWAEADRYPYAWTIGHGSRRSTHDVGSICRNAVHLIK</sequence>
<keyword evidence="2" id="KW-1185">Reference proteome</keyword>
<gene>
    <name evidence="1" type="ORF">GUJ93_ZPchr0012g20561</name>
</gene>
<reference evidence="1" key="2">
    <citation type="submission" date="2021-02" db="EMBL/GenBank/DDBJ databases">
        <authorList>
            <person name="Kimball J.A."/>
            <person name="Haas M.W."/>
            <person name="Macchietto M."/>
            <person name="Kono T."/>
            <person name="Duquette J."/>
            <person name="Shao M."/>
        </authorList>
    </citation>
    <scope>NUCLEOTIDE SEQUENCE</scope>
    <source>
        <tissue evidence="1">Fresh leaf tissue</tissue>
    </source>
</reference>
<reference evidence="1" key="1">
    <citation type="journal article" date="2021" name="bioRxiv">
        <title>Whole Genome Assembly and Annotation of Northern Wild Rice, Zizania palustris L., Supports a Whole Genome Duplication in the Zizania Genus.</title>
        <authorList>
            <person name="Haas M."/>
            <person name="Kono T."/>
            <person name="Macchietto M."/>
            <person name="Millas R."/>
            <person name="McGilp L."/>
            <person name="Shao M."/>
            <person name="Duquette J."/>
            <person name="Hirsch C.N."/>
            <person name="Kimball J."/>
        </authorList>
    </citation>
    <scope>NUCLEOTIDE SEQUENCE</scope>
    <source>
        <tissue evidence="1">Fresh leaf tissue</tissue>
    </source>
</reference>
<evidence type="ECO:0000313" key="1">
    <source>
        <dbReference type="EMBL" id="KAG8092162.1"/>
    </source>
</evidence>
<name>A0A8J5WP67_ZIZPA</name>
<dbReference type="EMBL" id="JAAALK010000080">
    <property type="protein sequence ID" value="KAG8092162.1"/>
    <property type="molecule type" value="Genomic_DNA"/>
</dbReference>
<proteinExistence type="predicted"/>
<organism evidence="1 2">
    <name type="scientific">Zizania palustris</name>
    <name type="common">Northern wild rice</name>
    <dbReference type="NCBI Taxonomy" id="103762"/>
    <lineage>
        <taxon>Eukaryota</taxon>
        <taxon>Viridiplantae</taxon>
        <taxon>Streptophyta</taxon>
        <taxon>Embryophyta</taxon>
        <taxon>Tracheophyta</taxon>
        <taxon>Spermatophyta</taxon>
        <taxon>Magnoliopsida</taxon>
        <taxon>Liliopsida</taxon>
        <taxon>Poales</taxon>
        <taxon>Poaceae</taxon>
        <taxon>BOP clade</taxon>
        <taxon>Oryzoideae</taxon>
        <taxon>Oryzeae</taxon>
        <taxon>Zizaniinae</taxon>
        <taxon>Zizania</taxon>
    </lineage>
</organism>
<evidence type="ECO:0000313" key="2">
    <source>
        <dbReference type="Proteomes" id="UP000729402"/>
    </source>
</evidence>
<comment type="caution">
    <text evidence="1">The sequence shown here is derived from an EMBL/GenBank/DDBJ whole genome shotgun (WGS) entry which is preliminary data.</text>
</comment>
<dbReference type="Proteomes" id="UP000729402">
    <property type="component" value="Unassembled WGS sequence"/>
</dbReference>
<dbReference type="AlphaFoldDB" id="A0A8J5WP67"/>
<protein>
    <submittedName>
        <fullName evidence="1">Uncharacterized protein</fullName>
    </submittedName>
</protein>